<feature type="signal peptide" evidence="1">
    <location>
        <begin position="1"/>
        <end position="17"/>
    </location>
</feature>
<feature type="chain" id="PRO_5040238296" description="Apple domain-containing protein" evidence="1">
    <location>
        <begin position="18"/>
        <end position="299"/>
    </location>
</feature>
<dbReference type="Proteomes" id="UP000756921">
    <property type="component" value="Unassembled WGS sequence"/>
</dbReference>
<comment type="caution">
    <text evidence="2">The sequence shown here is derived from an EMBL/GenBank/DDBJ whole genome shotgun (WGS) entry which is preliminary data.</text>
</comment>
<dbReference type="OrthoDB" id="271448at2759"/>
<protein>
    <recommendedName>
        <fullName evidence="4">Apple domain-containing protein</fullName>
    </recommendedName>
</protein>
<reference evidence="2" key="1">
    <citation type="journal article" date="2020" name="Mol. Plant Microbe Interact.">
        <title>Genome Sequence of the Biocontrol Agent Coniothyrium minitans strain Conio (IMI 134523).</title>
        <authorList>
            <person name="Patel D."/>
            <person name="Shittu T.A."/>
            <person name="Baroncelli R."/>
            <person name="Muthumeenakshi S."/>
            <person name="Osborne T.H."/>
            <person name="Janganan T.K."/>
            <person name="Sreenivasaprasad S."/>
        </authorList>
    </citation>
    <scope>NUCLEOTIDE SEQUENCE</scope>
    <source>
        <strain evidence="2">Conio</strain>
    </source>
</reference>
<name>A0A9P6KUF0_9PLEO</name>
<evidence type="ECO:0000313" key="2">
    <source>
        <dbReference type="EMBL" id="KAF9739297.1"/>
    </source>
</evidence>
<dbReference type="PANTHER" id="PTHR36578">
    <property type="entry name" value="CHROMOSOME 15, WHOLE GENOME SHOTGUN SEQUENCE"/>
    <property type="match status" value="1"/>
</dbReference>
<keyword evidence="3" id="KW-1185">Reference proteome</keyword>
<organism evidence="2 3">
    <name type="scientific">Paraphaeosphaeria minitans</name>
    <dbReference type="NCBI Taxonomy" id="565426"/>
    <lineage>
        <taxon>Eukaryota</taxon>
        <taxon>Fungi</taxon>
        <taxon>Dikarya</taxon>
        <taxon>Ascomycota</taxon>
        <taxon>Pezizomycotina</taxon>
        <taxon>Dothideomycetes</taxon>
        <taxon>Pleosporomycetidae</taxon>
        <taxon>Pleosporales</taxon>
        <taxon>Massarineae</taxon>
        <taxon>Didymosphaeriaceae</taxon>
        <taxon>Paraphaeosphaeria</taxon>
    </lineage>
</organism>
<gene>
    <name evidence="2" type="ORF">PMIN01_01931</name>
</gene>
<proteinExistence type="predicted"/>
<evidence type="ECO:0000256" key="1">
    <source>
        <dbReference type="SAM" id="SignalP"/>
    </source>
</evidence>
<dbReference type="EMBL" id="WJXW01000002">
    <property type="protein sequence ID" value="KAF9739297.1"/>
    <property type="molecule type" value="Genomic_DNA"/>
</dbReference>
<evidence type="ECO:0000313" key="3">
    <source>
        <dbReference type="Proteomes" id="UP000756921"/>
    </source>
</evidence>
<dbReference type="PANTHER" id="PTHR36578:SF1">
    <property type="entry name" value="APPLE DOMAIN-CONTAINING PROTEIN"/>
    <property type="match status" value="1"/>
</dbReference>
<dbReference type="AlphaFoldDB" id="A0A9P6KUF0"/>
<sequence length="299" mass="31971">MHSLIALAPMLGSLAAAAPFVARADNSGCTTLSVDSGAPVPGNGSTSAYLNATDLQAAAHNVPTPVGYLQAFSNEFGSEHNTEAYLTYFVLNSTYDPNACAALCNANSQCTAFNIYFARDPKFEIGTKCANPPPVTNIRCALFAADVAQARTTNENQYASANYEDTFERVHIGSNGYNRAPTPATPGFHFQNDLGAFAIEATSPDDSSNEYITLHIIPSSDPSPEVACADYCANTDIFNKRCVFFNTYVQLTDGVNDIGGTKCTLFSKVYGPERATNKGYEHAGAITTIEGSRSWSRDE</sequence>
<evidence type="ECO:0008006" key="4">
    <source>
        <dbReference type="Google" id="ProtNLM"/>
    </source>
</evidence>
<keyword evidence="1" id="KW-0732">Signal</keyword>
<accession>A0A9P6KUF0</accession>